<dbReference type="AlphaFoldDB" id="D4BAL5"/>
<organism evidence="1 2">
    <name type="scientific">Citrobacter youngae ATCC 29220</name>
    <dbReference type="NCBI Taxonomy" id="500640"/>
    <lineage>
        <taxon>Bacteria</taxon>
        <taxon>Pseudomonadati</taxon>
        <taxon>Pseudomonadota</taxon>
        <taxon>Gammaproteobacteria</taxon>
        <taxon>Enterobacterales</taxon>
        <taxon>Enterobacteriaceae</taxon>
        <taxon>Citrobacter</taxon>
        <taxon>Citrobacter freundii complex</taxon>
    </lineage>
</organism>
<name>D4BAL5_9ENTR</name>
<dbReference type="Proteomes" id="UP000003880">
    <property type="component" value="Unassembled WGS sequence"/>
</dbReference>
<comment type="caution">
    <text evidence="1">The sequence shown here is derived from an EMBL/GenBank/DDBJ whole genome shotgun (WGS) entry which is preliminary data.</text>
</comment>
<evidence type="ECO:0000313" key="2">
    <source>
        <dbReference type="Proteomes" id="UP000003880"/>
    </source>
</evidence>
<reference evidence="1 2" key="1">
    <citation type="submission" date="2010-02" db="EMBL/GenBank/DDBJ databases">
        <authorList>
            <person name="Weinstock G."/>
            <person name="Sodergren E."/>
            <person name="Clifton S."/>
            <person name="Fulton L."/>
            <person name="Fulton B."/>
            <person name="Courtney L."/>
            <person name="Fronick C."/>
            <person name="Harrison M."/>
            <person name="Strong C."/>
            <person name="Farmer C."/>
            <person name="Delahaunty K."/>
            <person name="Markovic C."/>
            <person name="Hall O."/>
            <person name="Minx P."/>
            <person name="Tomlinson C."/>
            <person name="Mitreva M."/>
            <person name="Nelson J."/>
            <person name="Hou S."/>
            <person name="Wollam A."/>
            <person name="Pepin K.H."/>
            <person name="Johnson M."/>
            <person name="Bhonagiri V."/>
            <person name="Zhang X."/>
            <person name="Suruliraj S."/>
            <person name="Warren W."/>
            <person name="Chinwalla A."/>
            <person name="Mardis E.R."/>
            <person name="Wilson R.K."/>
        </authorList>
    </citation>
    <scope>NUCLEOTIDE SEQUENCE [LARGE SCALE GENOMIC DNA]</scope>
    <source>
        <strain evidence="1 2">ATCC 29220</strain>
    </source>
</reference>
<accession>D4BAL5</accession>
<evidence type="ECO:0000313" key="1">
    <source>
        <dbReference type="EMBL" id="EFE09227.1"/>
    </source>
</evidence>
<dbReference type="EMBL" id="ABWL02000006">
    <property type="protein sequence ID" value="EFE09227.1"/>
    <property type="molecule type" value="Genomic_DNA"/>
</dbReference>
<gene>
    <name evidence="1" type="ORF">CIT292_07510</name>
</gene>
<sequence length="47" mass="5530">MTSNIVVSLPKEKNKPVYCTRKRVTEQAFFNGHDFFGQTYDATFFYC</sequence>
<proteinExistence type="predicted"/>
<protein>
    <submittedName>
        <fullName evidence="1">Uncharacterized protein</fullName>
    </submittedName>
</protein>
<dbReference type="HOGENOM" id="CLU_3166242_0_0_6"/>